<dbReference type="GO" id="GO:0043047">
    <property type="term" value="F:single-stranded telomeric DNA binding"/>
    <property type="evidence" value="ECO:0007669"/>
    <property type="project" value="InterPro"/>
</dbReference>
<dbReference type="InParanoid" id="K0KXQ3"/>
<dbReference type="Gene3D" id="2.40.50.140">
    <property type="entry name" value="Nucleic acid-binding proteins"/>
    <property type="match status" value="1"/>
</dbReference>
<name>K0KXQ3_WICCF</name>
<evidence type="ECO:0000313" key="2">
    <source>
        <dbReference type="Proteomes" id="UP000009328"/>
    </source>
</evidence>
<dbReference type="HOGENOM" id="CLU_2016988_0_0_1"/>
<dbReference type="InterPro" id="IPR024222">
    <property type="entry name" value="Ten1_fungal"/>
</dbReference>
<evidence type="ECO:0008006" key="3">
    <source>
        <dbReference type="Google" id="ProtNLM"/>
    </source>
</evidence>
<dbReference type="InterPro" id="IPR012340">
    <property type="entry name" value="NA-bd_OB-fold"/>
</dbReference>
<comment type="caution">
    <text evidence="1">The sequence shown here is derived from an EMBL/GenBank/DDBJ whole genome shotgun (WGS) entry which is preliminary data.</text>
</comment>
<dbReference type="Proteomes" id="UP000009328">
    <property type="component" value="Unassembled WGS sequence"/>
</dbReference>
<organism evidence="1 2">
    <name type="scientific">Wickerhamomyces ciferrii (strain ATCC 14091 / BCRC 22168 / CBS 111 / JCM 3599 / NBRC 0793 / NRRL Y-1031 F-60-10)</name>
    <name type="common">Yeast</name>
    <name type="synonym">Pichia ciferrii</name>
    <dbReference type="NCBI Taxonomy" id="1206466"/>
    <lineage>
        <taxon>Eukaryota</taxon>
        <taxon>Fungi</taxon>
        <taxon>Dikarya</taxon>
        <taxon>Ascomycota</taxon>
        <taxon>Saccharomycotina</taxon>
        <taxon>Saccharomycetes</taxon>
        <taxon>Phaffomycetales</taxon>
        <taxon>Wickerhamomycetaceae</taxon>
        <taxon>Wickerhamomyces</taxon>
    </lineage>
</organism>
<gene>
    <name evidence="1" type="ORF">BN7_5424</name>
</gene>
<proteinExistence type="predicted"/>
<sequence>MDEMHLVTNLNDIKKYHKKNHVVKVRVFGTVMDFNPRKGSITIQSINLFTQNIITPGTVILELDPDRSLTNPEVTYIGTLVDVYGLYDGDKVMLLDVKFPGTSAISNDENITILKQMSNLDSI</sequence>
<dbReference type="EMBL" id="CAIF01000212">
    <property type="protein sequence ID" value="CCH45838.1"/>
    <property type="molecule type" value="Genomic_DNA"/>
</dbReference>
<dbReference type="Pfam" id="PF12658">
    <property type="entry name" value="Ten1"/>
    <property type="match status" value="1"/>
</dbReference>
<keyword evidence="2" id="KW-1185">Reference proteome</keyword>
<reference evidence="1 2" key="1">
    <citation type="journal article" date="2012" name="Eukaryot. Cell">
        <title>Draft genome sequence of Wickerhamomyces ciferrii NRRL Y-1031 F-60-10.</title>
        <authorList>
            <person name="Schneider J."/>
            <person name="Andrea H."/>
            <person name="Blom J."/>
            <person name="Jaenicke S."/>
            <person name="Ruckert C."/>
            <person name="Schorsch C."/>
            <person name="Szczepanowski R."/>
            <person name="Farwick M."/>
            <person name="Goesmann A."/>
            <person name="Puhler A."/>
            <person name="Schaffer S."/>
            <person name="Tauch A."/>
            <person name="Kohler T."/>
            <person name="Brinkrolf K."/>
        </authorList>
    </citation>
    <scope>NUCLEOTIDE SEQUENCE [LARGE SCALE GENOMIC DNA]</scope>
    <source>
        <strain evidence="2">ATCC 14091 / BCRC 22168 / CBS 111 / JCM 3599 / NBRC 0793 / NRRL Y-1031 F-60-10</strain>
    </source>
</reference>
<dbReference type="AlphaFoldDB" id="K0KXQ3"/>
<protein>
    <recommendedName>
        <fullName evidence="3">Replication factor A protein 3</fullName>
    </recommendedName>
</protein>
<dbReference type="GO" id="GO:1990879">
    <property type="term" value="C:CST complex"/>
    <property type="evidence" value="ECO:0007669"/>
    <property type="project" value="InterPro"/>
</dbReference>
<dbReference type="GO" id="GO:0016233">
    <property type="term" value="P:telomere capping"/>
    <property type="evidence" value="ECO:0007669"/>
    <property type="project" value="InterPro"/>
</dbReference>
<evidence type="ECO:0000313" key="1">
    <source>
        <dbReference type="EMBL" id="CCH45838.1"/>
    </source>
</evidence>
<accession>K0KXQ3</accession>